<sequence length="165" mass="17667">MDENKTQGASAQGAGAPENKSAGNTSEQTVNKSAAETNVRPSWIDEVLASNNSVIESNNALIDAIGAFRESAGTIVEEVVKQAQSAILTANTEPLVVRELPKVKSKAKYVVSKGKKFQDKDNSEVEYTEGYDITHIGKDRIANLLSQGIIEEAKKGGDAEEEDDD</sequence>
<organism evidence="2 3">
    <name type="scientific">Mucilaginibacter gynuensis</name>
    <dbReference type="NCBI Taxonomy" id="1302236"/>
    <lineage>
        <taxon>Bacteria</taxon>
        <taxon>Pseudomonadati</taxon>
        <taxon>Bacteroidota</taxon>
        <taxon>Sphingobacteriia</taxon>
        <taxon>Sphingobacteriales</taxon>
        <taxon>Sphingobacteriaceae</taxon>
        <taxon>Mucilaginibacter</taxon>
    </lineage>
</organism>
<keyword evidence="3" id="KW-1185">Reference proteome</keyword>
<evidence type="ECO:0000313" key="2">
    <source>
        <dbReference type="EMBL" id="GAA4338497.1"/>
    </source>
</evidence>
<proteinExistence type="predicted"/>
<accession>A0ABP8HFP3</accession>
<gene>
    <name evidence="2" type="ORF">GCM10023149_48500</name>
</gene>
<feature type="region of interest" description="Disordered" evidence="1">
    <location>
        <begin position="1"/>
        <end position="37"/>
    </location>
</feature>
<comment type="caution">
    <text evidence="2">The sequence shown here is derived from an EMBL/GenBank/DDBJ whole genome shotgun (WGS) entry which is preliminary data.</text>
</comment>
<dbReference type="EMBL" id="BAABFT010000021">
    <property type="protein sequence ID" value="GAA4338497.1"/>
    <property type="molecule type" value="Genomic_DNA"/>
</dbReference>
<evidence type="ECO:0000313" key="3">
    <source>
        <dbReference type="Proteomes" id="UP001500582"/>
    </source>
</evidence>
<dbReference type="RefSeq" id="WP_345213799.1">
    <property type="nucleotide sequence ID" value="NZ_BAABFT010000021.1"/>
</dbReference>
<protein>
    <submittedName>
        <fullName evidence="2">Uncharacterized protein</fullName>
    </submittedName>
</protein>
<dbReference type="Proteomes" id="UP001500582">
    <property type="component" value="Unassembled WGS sequence"/>
</dbReference>
<evidence type="ECO:0000256" key="1">
    <source>
        <dbReference type="SAM" id="MobiDB-lite"/>
    </source>
</evidence>
<feature type="compositionally biased region" description="Polar residues" evidence="1">
    <location>
        <begin position="1"/>
        <end position="10"/>
    </location>
</feature>
<name>A0ABP8HFP3_9SPHI</name>
<reference evidence="3" key="1">
    <citation type="journal article" date="2019" name="Int. J. Syst. Evol. Microbiol.">
        <title>The Global Catalogue of Microorganisms (GCM) 10K type strain sequencing project: providing services to taxonomists for standard genome sequencing and annotation.</title>
        <authorList>
            <consortium name="The Broad Institute Genomics Platform"/>
            <consortium name="The Broad Institute Genome Sequencing Center for Infectious Disease"/>
            <person name="Wu L."/>
            <person name="Ma J."/>
        </authorList>
    </citation>
    <scope>NUCLEOTIDE SEQUENCE [LARGE SCALE GENOMIC DNA]</scope>
    <source>
        <strain evidence="3">JCM 17705</strain>
    </source>
</reference>
<feature type="compositionally biased region" description="Polar residues" evidence="1">
    <location>
        <begin position="21"/>
        <end position="37"/>
    </location>
</feature>